<name>A0A6C0KM03_9ZZZZ</name>
<dbReference type="AlphaFoldDB" id="A0A6C0KM03"/>
<protein>
    <submittedName>
        <fullName evidence="1">Uncharacterized protein</fullName>
    </submittedName>
</protein>
<dbReference type="EMBL" id="MN740943">
    <property type="protein sequence ID" value="QHU19025.1"/>
    <property type="molecule type" value="Genomic_DNA"/>
</dbReference>
<sequence length="123" mass="13963">MSTFNNNRFTPGNKGNLRKFISKEYIKQYYRNFNESQLQQNISNADDITEGNLCNCILPRANPLKQGYNDPSQIENLRIARALTGTLGGRLTFGNFNTPVNLLLLEGWEGQPGGLQKPPRNRF</sequence>
<accession>A0A6C0KM03</accession>
<reference evidence="1" key="1">
    <citation type="journal article" date="2020" name="Nature">
        <title>Giant virus diversity and host interactions through global metagenomics.</title>
        <authorList>
            <person name="Schulz F."/>
            <person name="Roux S."/>
            <person name="Paez-Espino D."/>
            <person name="Jungbluth S."/>
            <person name="Walsh D.A."/>
            <person name="Denef V.J."/>
            <person name="McMahon K.D."/>
            <person name="Konstantinidis K.T."/>
            <person name="Eloe-Fadrosh E.A."/>
            <person name="Kyrpides N.C."/>
            <person name="Woyke T."/>
        </authorList>
    </citation>
    <scope>NUCLEOTIDE SEQUENCE</scope>
    <source>
        <strain evidence="1">GVMAG-S-3300013014-104</strain>
    </source>
</reference>
<evidence type="ECO:0000313" key="1">
    <source>
        <dbReference type="EMBL" id="QHU19025.1"/>
    </source>
</evidence>
<proteinExistence type="predicted"/>
<organism evidence="1">
    <name type="scientific">viral metagenome</name>
    <dbReference type="NCBI Taxonomy" id="1070528"/>
    <lineage>
        <taxon>unclassified sequences</taxon>
        <taxon>metagenomes</taxon>
        <taxon>organismal metagenomes</taxon>
    </lineage>
</organism>